<accession>A0ABS8XXH9</accession>
<sequence>MLTLYYSDNLNPRLCVAAARYLEAPVRYQAAAPLAPGNAEAFAPLNPNLRVPVLAGDDGPSLWETDAIVCQLSRRCGRTDFFPDGELLPEMLRWLSWSAMHWGQACSGFYFQHLVVPRYGLAPLSDSVMAGHAAELKRLAPILDAHLAQRRWMLGDTLTYADFRVGAALPFAQQARIDLSAYPAISRWAGQLAQIPAWANPFEGL</sequence>
<dbReference type="EMBL" id="JAJTWU010000005">
    <property type="protein sequence ID" value="MCE4555419.1"/>
    <property type="molecule type" value="Genomic_DNA"/>
</dbReference>
<dbReference type="InterPro" id="IPR036282">
    <property type="entry name" value="Glutathione-S-Trfase_C_sf"/>
</dbReference>
<dbReference type="InterPro" id="IPR010987">
    <property type="entry name" value="Glutathione-S-Trfase_C-like"/>
</dbReference>
<proteinExistence type="predicted"/>
<dbReference type="RefSeq" id="WP_233372438.1">
    <property type="nucleotide sequence ID" value="NZ_JAJTWU010000005.1"/>
</dbReference>
<dbReference type="Proteomes" id="UP001200741">
    <property type="component" value="Unassembled WGS sequence"/>
</dbReference>
<organism evidence="2 3">
    <name type="scientific">Pelomonas cellulosilytica</name>
    <dbReference type="NCBI Taxonomy" id="2906762"/>
    <lineage>
        <taxon>Bacteria</taxon>
        <taxon>Pseudomonadati</taxon>
        <taxon>Pseudomonadota</taxon>
        <taxon>Betaproteobacteria</taxon>
        <taxon>Burkholderiales</taxon>
        <taxon>Sphaerotilaceae</taxon>
        <taxon>Roseateles</taxon>
    </lineage>
</organism>
<dbReference type="PANTHER" id="PTHR44051:SF8">
    <property type="entry name" value="GLUTATHIONE S-TRANSFERASE GSTA"/>
    <property type="match status" value="1"/>
</dbReference>
<dbReference type="PANTHER" id="PTHR44051">
    <property type="entry name" value="GLUTATHIONE S-TRANSFERASE-RELATED"/>
    <property type="match status" value="1"/>
</dbReference>
<dbReference type="SUPFAM" id="SSF52833">
    <property type="entry name" value="Thioredoxin-like"/>
    <property type="match status" value="1"/>
</dbReference>
<evidence type="ECO:0000259" key="1">
    <source>
        <dbReference type="PROSITE" id="PS50405"/>
    </source>
</evidence>
<reference evidence="2 3" key="1">
    <citation type="submission" date="2021-12" db="EMBL/GenBank/DDBJ databases">
        <title>Genome seq of P8.</title>
        <authorList>
            <person name="Seo T."/>
        </authorList>
    </citation>
    <scope>NUCLEOTIDE SEQUENCE [LARGE SCALE GENOMIC DNA]</scope>
    <source>
        <strain evidence="2 3">P8</strain>
    </source>
</reference>
<protein>
    <submittedName>
        <fullName evidence="2">Glutathione S-transferase family protein</fullName>
    </submittedName>
</protein>
<dbReference type="PROSITE" id="PS50405">
    <property type="entry name" value="GST_CTER"/>
    <property type="match status" value="1"/>
</dbReference>
<comment type="caution">
    <text evidence="2">The sequence shown here is derived from an EMBL/GenBank/DDBJ whole genome shotgun (WGS) entry which is preliminary data.</text>
</comment>
<feature type="domain" description="GST C-terminal" evidence="1">
    <location>
        <begin position="84"/>
        <end position="205"/>
    </location>
</feature>
<dbReference type="Gene3D" id="3.40.30.10">
    <property type="entry name" value="Glutaredoxin"/>
    <property type="match status" value="1"/>
</dbReference>
<name>A0ABS8XXH9_9BURK</name>
<dbReference type="InterPro" id="IPR036249">
    <property type="entry name" value="Thioredoxin-like_sf"/>
</dbReference>
<gene>
    <name evidence="2" type="ORF">LXT13_13465</name>
</gene>
<evidence type="ECO:0000313" key="2">
    <source>
        <dbReference type="EMBL" id="MCE4555419.1"/>
    </source>
</evidence>
<keyword evidence="3" id="KW-1185">Reference proteome</keyword>
<dbReference type="SUPFAM" id="SSF47616">
    <property type="entry name" value="GST C-terminal domain-like"/>
    <property type="match status" value="1"/>
</dbReference>
<evidence type="ECO:0000313" key="3">
    <source>
        <dbReference type="Proteomes" id="UP001200741"/>
    </source>
</evidence>
<dbReference type="Gene3D" id="1.20.1050.10">
    <property type="match status" value="1"/>
</dbReference>
<dbReference type="Pfam" id="PF13410">
    <property type="entry name" value="GST_C_2"/>
    <property type="match status" value="1"/>
</dbReference>